<dbReference type="PANTHER" id="PTHR42891">
    <property type="entry name" value="D-GLYCERO-BETA-D-MANNO-HEPTOSE-1,7-BISPHOSPHATE 7-PHOSPHATASE"/>
    <property type="match status" value="1"/>
</dbReference>
<dbReference type="OrthoDB" id="9814110at2"/>
<feature type="binding site" evidence="10">
    <location>
        <position position="111"/>
    </location>
    <ligand>
        <name>Zn(2+)</name>
        <dbReference type="ChEBI" id="CHEBI:29105"/>
    </ligand>
</feature>
<feature type="binding site" evidence="10">
    <location>
        <position position="138"/>
    </location>
    <ligand>
        <name>Mg(2+)</name>
        <dbReference type="ChEBI" id="CHEBI:18420"/>
    </ligand>
</feature>
<dbReference type="GO" id="GO:0046872">
    <property type="term" value="F:metal ion binding"/>
    <property type="evidence" value="ECO:0007669"/>
    <property type="project" value="UniProtKB-KW"/>
</dbReference>
<dbReference type="InterPro" id="IPR023214">
    <property type="entry name" value="HAD_sf"/>
</dbReference>
<dbReference type="STRING" id="644282.Deba_2091"/>
<dbReference type="AlphaFoldDB" id="E1QID9"/>
<dbReference type="eggNOG" id="COG0241">
    <property type="taxonomic scope" value="Bacteria"/>
</dbReference>
<organism evidence="11 12">
    <name type="scientific">Desulfarculus baarsii (strain ATCC 33931 / DSM 2075 / LMG 7858 / VKM B-1802 / 2st14)</name>
    <dbReference type="NCBI Taxonomy" id="644282"/>
    <lineage>
        <taxon>Bacteria</taxon>
        <taxon>Pseudomonadati</taxon>
        <taxon>Thermodesulfobacteriota</taxon>
        <taxon>Desulfarculia</taxon>
        <taxon>Desulfarculales</taxon>
        <taxon>Desulfarculaceae</taxon>
        <taxon>Desulfarculus</taxon>
    </lineage>
</organism>
<evidence type="ECO:0000256" key="2">
    <source>
        <dbReference type="ARBA" id="ARBA00022490"/>
    </source>
</evidence>
<dbReference type="KEGG" id="dbr:Deba_2091"/>
<feature type="binding site" evidence="10">
    <location>
        <position position="109"/>
    </location>
    <ligand>
        <name>Zn(2+)</name>
        <dbReference type="ChEBI" id="CHEBI:29105"/>
    </ligand>
</feature>
<feature type="binding site" evidence="10">
    <location>
        <position position="13"/>
    </location>
    <ligand>
        <name>Mg(2+)</name>
        <dbReference type="ChEBI" id="CHEBI:18420"/>
    </ligand>
</feature>
<dbReference type="SUPFAM" id="SSF56784">
    <property type="entry name" value="HAD-like"/>
    <property type="match status" value="1"/>
</dbReference>
<evidence type="ECO:0000256" key="3">
    <source>
        <dbReference type="ARBA" id="ARBA00022723"/>
    </source>
</evidence>
<comment type="subcellular location">
    <subcellularLocation>
        <location evidence="1 7">Cytoplasm</location>
    </subcellularLocation>
</comment>
<comment type="cofactor">
    <cofactor evidence="10">
        <name>Mg(2+)</name>
        <dbReference type="ChEBI" id="CHEBI:18420"/>
    </cofactor>
</comment>
<dbReference type="InterPro" id="IPR036412">
    <property type="entry name" value="HAD-like_sf"/>
</dbReference>
<keyword evidence="3 10" id="KW-0479">Metal-binding</keyword>
<feature type="active site" description="Proton donor" evidence="8">
    <location>
        <position position="15"/>
    </location>
</feature>
<feature type="binding site" evidence="10">
    <location>
        <position position="15"/>
    </location>
    <ligand>
        <name>Mg(2+)</name>
        <dbReference type="ChEBI" id="CHEBI:18420"/>
    </ligand>
</feature>
<dbReference type="EMBL" id="CP002085">
    <property type="protein sequence ID" value="ADK85456.1"/>
    <property type="molecule type" value="Genomic_DNA"/>
</dbReference>
<dbReference type="Gene3D" id="3.40.50.1000">
    <property type="entry name" value="HAD superfamily/HAD-like"/>
    <property type="match status" value="1"/>
</dbReference>
<protein>
    <recommendedName>
        <fullName evidence="6 7">D,D-heptose 1,7-bisphosphate phosphatase</fullName>
        <ecNumber evidence="7">3.1.3.-</ecNumber>
    </recommendedName>
</protein>
<dbReference type="GO" id="GO:0005975">
    <property type="term" value="P:carbohydrate metabolic process"/>
    <property type="evidence" value="ECO:0007669"/>
    <property type="project" value="InterPro"/>
</dbReference>
<keyword evidence="4 7" id="KW-0378">Hydrolase</keyword>
<dbReference type="CDD" id="cd07503">
    <property type="entry name" value="HAD_HisB-N"/>
    <property type="match status" value="1"/>
</dbReference>
<evidence type="ECO:0000256" key="6">
    <source>
        <dbReference type="ARBA" id="ARBA00031828"/>
    </source>
</evidence>
<dbReference type="NCBIfam" id="TIGR01656">
    <property type="entry name" value="Histidinol-ppas"/>
    <property type="match status" value="1"/>
</dbReference>
<proteinExistence type="inferred from homology"/>
<sequence length="195" mass="21025">MHDHAKRRAVFIDRDGTINEEVNYLGRPEDARLLPGVAQAMASLSRAGLAVVVVSNQSGLARGYFGEDDLRAVRFELAAQLARQGARVDGWYHCPHHPEGVVAHLAVECDCRKPAPGLILRAAKELGLELDGSFMVGDRLRDVACGKAVGLGCVLVRSGQDDGPPTGPHETPDFVADDLAQAARWILERLAEDQA</sequence>
<evidence type="ECO:0000256" key="7">
    <source>
        <dbReference type="PIRNR" id="PIRNR004682"/>
    </source>
</evidence>
<reference evidence="11 12" key="1">
    <citation type="journal article" date="2010" name="Stand. Genomic Sci.">
        <title>Complete genome sequence of Desulfarculus baarsii type strain (2st14).</title>
        <authorList>
            <person name="Sun H."/>
            <person name="Spring S."/>
            <person name="Lapidus A."/>
            <person name="Davenport K."/>
            <person name="Del Rio T.G."/>
            <person name="Tice H."/>
            <person name="Nolan M."/>
            <person name="Copeland A."/>
            <person name="Cheng J.F."/>
            <person name="Lucas S."/>
            <person name="Tapia R."/>
            <person name="Goodwin L."/>
            <person name="Pitluck S."/>
            <person name="Ivanova N."/>
            <person name="Pagani I."/>
            <person name="Mavromatis K."/>
            <person name="Ovchinnikova G."/>
            <person name="Pati A."/>
            <person name="Chen A."/>
            <person name="Palaniappan K."/>
            <person name="Hauser L."/>
            <person name="Chang Y.J."/>
            <person name="Jeffries C.D."/>
            <person name="Detter J.C."/>
            <person name="Han C."/>
            <person name="Rohde M."/>
            <person name="Brambilla E."/>
            <person name="Goker M."/>
            <person name="Woyke T."/>
            <person name="Bristow J."/>
            <person name="Eisen J.A."/>
            <person name="Markowitz V."/>
            <person name="Hugenholtz P."/>
            <person name="Kyrpides N.C."/>
            <person name="Klenk H.P."/>
            <person name="Land M."/>
        </authorList>
    </citation>
    <scope>NUCLEOTIDE SEQUENCE [LARGE SCALE GENOMIC DNA]</scope>
    <source>
        <strain evidence="12">ATCC 33931 / DSM 2075 / LMG 7858 / VKM B-1802 / 2st14</strain>
    </source>
</reference>
<evidence type="ECO:0000256" key="10">
    <source>
        <dbReference type="PIRSR" id="PIRSR004682-4"/>
    </source>
</evidence>
<keyword evidence="10" id="KW-0862">Zinc</keyword>
<dbReference type="GO" id="GO:0016791">
    <property type="term" value="F:phosphatase activity"/>
    <property type="evidence" value="ECO:0007669"/>
    <property type="project" value="InterPro"/>
</dbReference>
<comment type="similarity">
    <text evidence="7">Belongs to the gmhB family.</text>
</comment>
<dbReference type="InterPro" id="IPR006543">
    <property type="entry name" value="Histidinol-phos"/>
</dbReference>
<evidence type="ECO:0000313" key="11">
    <source>
        <dbReference type="EMBL" id="ADK85456.1"/>
    </source>
</evidence>
<dbReference type="Proteomes" id="UP000009047">
    <property type="component" value="Chromosome"/>
</dbReference>
<evidence type="ECO:0000313" key="12">
    <source>
        <dbReference type="Proteomes" id="UP000009047"/>
    </source>
</evidence>
<dbReference type="EC" id="3.1.3.-" evidence="7"/>
<dbReference type="PIRSF" id="PIRSF004682">
    <property type="entry name" value="GmhB"/>
    <property type="match status" value="1"/>
</dbReference>
<keyword evidence="12" id="KW-1185">Reference proteome</keyword>
<keyword evidence="2 7" id="KW-0963">Cytoplasm</keyword>
<feature type="active site" description="Proton donor" evidence="8">
    <location>
        <position position="13"/>
    </location>
</feature>
<dbReference type="PANTHER" id="PTHR42891:SF1">
    <property type="entry name" value="D-GLYCERO-BETA-D-MANNO-HEPTOSE-1,7-BISPHOSPHATE 7-PHOSPHATASE"/>
    <property type="match status" value="1"/>
</dbReference>
<evidence type="ECO:0000256" key="1">
    <source>
        <dbReference type="ARBA" id="ARBA00004496"/>
    </source>
</evidence>
<dbReference type="InterPro" id="IPR006549">
    <property type="entry name" value="HAD-SF_hydro_IIIA"/>
</dbReference>
<accession>E1QID9</accession>
<evidence type="ECO:0000256" key="9">
    <source>
        <dbReference type="PIRSR" id="PIRSR004682-3"/>
    </source>
</evidence>
<dbReference type="GO" id="GO:0005737">
    <property type="term" value="C:cytoplasm"/>
    <property type="evidence" value="ECO:0007669"/>
    <property type="project" value="UniProtKB-SubCell"/>
</dbReference>
<gene>
    <name evidence="11" type="ordered locus">Deba_2091</name>
</gene>
<feature type="site" description="Stabilizes the phosphoryl group" evidence="9">
    <location>
        <position position="113"/>
    </location>
</feature>
<evidence type="ECO:0000256" key="5">
    <source>
        <dbReference type="ARBA" id="ARBA00023277"/>
    </source>
</evidence>
<feature type="site" description="Stabilizes the phosphoryl group" evidence="9">
    <location>
        <position position="55"/>
    </location>
</feature>
<dbReference type="InterPro" id="IPR004446">
    <property type="entry name" value="Heptose_bisP_phosphatase"/>
</dbReference>
<dbReference type="Pfam" id="PF13242">
    <property type="entry name" value="Hydrolase_like"/>
    <property type="match status" value="1"/>
</dbReference>
<keyword evidence="5 7" id="KW-0119">Carbohydrate metabolism</keyword>
<keyword evidence="10" id="KW-0460">Magnesium</keyword>
<comment type="cofactor">
    <cofactor evidence="10">
        <name>Zn(2+)</name>
        <dbReference type="ChEBI" id="CHEBI:29105"/>
    </cofactor>
</comment>
<name>E1QID9_DESB2</name>
<dbReference type="NCBIfam" id="TIGR01662">
    <property type="entry name" value="HAD-SF-IIIA"/>
    <property type="match status" value="1"/>
</dbReference>
<evidence type="ECO:0000256" key="8">
    <source>
        <dbReference type="PIRSR" id="PIRSR004682-1"/>
    </source>
</evidence>
<evidence type="ECO:0000256" key="4">
    <source>
        <dbReference type="ARBA" id="ARBA00022801"/>
    </source>
</evidence>
<dbReference type="HOGENOM" id="CLU_085077_2_1_7"/>
<feature type="binding site" evidence="10">
    <location>
        <position position="94"/>
    </location>
    <ligand>
        <name>Zn(2+)</name>
        <dbReference type="ChEBI" id="CHEBI:29105"/>
    </ligand>
</feature>
<feature type="site" description="Contributes to substrate recognition" evidence="9">
    <location>
        <position position="112"/>
    </location>
</feature>
<dbReference type="RefSeq" id="WP_013258897.1">
    <property type="nucleotide sequence ID" value="NC_014365.1"/>
</dbReference>
<feature type="binding site" evidence="10">
    <location>
        <position position="96"/>
    </location>
    <ligand>
        <name>Zn(2+)</name>
        <dbReference type="ChEBI" id="CHEBI:29105"/>
    </ligand>
</feature>